<dbReference type="RefSeq" id="WP_195128980.1">
    <property type="nucleotide sequence ID" value="NZ_JADLQX010000005.1"/>
</dbReference>
<dbReference type="EMBL" id="JADLQX010000005">
    <property type="protein sequence ID" value="MBF6297638.1"/>
    <property type="molecule type" value="Genomic_DNA"/>
</dbReference>
<evidence type="ECO:0000313" key="2">
    <source>
        <dbReference type="EMBL" id="MBF6297638.1"/>
    </source>
</evidence>
<name>A0ABS0CLX3_9NOCA</name>
<evidence type="ECO:0000313" key="3">
    <source>
        <dbReference type="Proteomes" id="UP000702209"/>
    </source>
</evidence>
<proteinExistence type="predicted"/>
<dbReference type="SUPFAM" id="SSF140453">
    <property type="entry name" value="EsxAB dimer-like"/>
    <property type="match status" value="1"/>
</dbReference>
<comment type="caution">
    <text evidence="2">The sequence shown here is derived from an EMBL/GenBank/DDBJ whole genome shotgun (WGS) entry which is preliminary data.</text>
</comment>
<keyword evidence="1" id="KW-0175">Coiled coil</keyword>
<dbReference type="InterPro" id="IPR036689">
    <property type="entry name" value="ESAT-6-like_sf"/>
</dbReference>
<reference evidence="2 3" key="1">
    <citation type="submission" date="2020-10" db="EMBL/GenBank/DDBJ databases">
        <title>Identification of Nocardia species via Next-generation sequencing and recognition of intraspecies genetic diversity.</title>
        <authorList>
            <person name="Li P."/>
            <person name="Li P."/>
            <person name="Lu B."/>
        </authorList>
    </citation>
    <scope>NUCLEOTIDE SEQUENCE [LARGE SCALE GENOMIC DNA]</scope>
    <source>
        <strain evidence="2 3">BJ06-0157</strain>
    </source>
</reference>
<dbReference type="Proteomes" id="UP000702209">
    <property type="component" value="Unassembled WGS sequence"/>
</dbReference>
<sequence length="95" mass="10773">MLYDPKYLVPLMDQLDGHYRNLQTQISNLEEAAAKLINVAWEDNQSAEGFRTAHTAWTNEFSDTADILERLRDAVDRALGNAQHADMKVYNSFAG</sequence>
<gene>
    <name evidence="2" type="ORF">IU459_08790</name>
</gene>
<evidence type="ECO:0008006" key="4">
    <source>
        <dbReference type="Google" id="ProtNLM"/>
    </source>
</evidence>
<dbReference type="Gene3D" id="1.10.287.1060">
    <property type="entry name" value="ESAT-6-like"/>
    <property type="match status" value="1"/>
</dbReference>
<evidence type="ECO:0000256" key="1">
    <source>
        <dbReference type="SAM" id="Coils"/>
    </source>
</evidence>
<accession>A0ABS0CLX3</accession>
<feature type="coiled-coil region" evidence="1">
    <location>
        <begin position="12"/>
        <end position="39"/>
    </location>
</feature>
<organism evidence="2 3">
    <name type="scientific">Nocardia amamiensis</name>
    <dbReference type="NCBI Taxonomy" id="404578"/>
    <lineage>
        <taxon>Bacteria</taxon>
        <taxon>Bacillati</taxon>
        <taxon>Actinomycetota</taxon>
        <taxon>Actinomycetes</taxon>
        <taxon>Mycobacteriales</taxon>
        <taxon>Nocardiaceae</taxon>
        <taxon>Nocardia</taxon>
    </lineage>
</organism>
<protein>
    <recommendedName>
        <fullName evidence="4">WXG100 family type VII secretion target</fullName>
    </recommendedName>
</protein>
<keyword evidence="3" id="KW-1185">Reference proteome</keyword>